<evidence type="ECO:0000313" key="1">
    <source>
        <dbReference type="EMBL" id="ACL24336.1"/>
    </source>
</evidence>
<accession>B8G8S4</accession>
<sequence>MSRYGCLATLDMTEQWLLRDRLLGHHEGKLKMSRYGCLATLNMTVIAS</sequence>
<keyword evidence="2" id="KW-1185">Reference proteome</keyword>
<dbReference type="HOGENOM" id="CLU_3150905_0_0_0"/>
<dbReference type="RefSeq" id="WP_012616700.1">
    <property type="nucleotide sequence ID" value="NC_011831.1"/>
</dbReference>
<evidence type="ECO:0000313" key="2">
    <source>
        <dbReference type="Proteomes" id="UP000002508"/>
    </source>
</evidence>
<proteinExistence type="predicted"/>
<protein>
    <submittedName>
        <fullName evidence="1">Uncharacterized protein</fullName>
    </submittedName>
</protein>
<name>B8G8S4_CHLAD</name>
<dbReference type="AlphaFoldDB" id="B8G8S4"/>
<dbReference type="STRING" id="326427.Cagg_1429"/>
<gene>
    <name evidence="1" type="ordered locus">Cagg_1429</name>
</gene>
<dbReference type="KEGG" id="cag:Cagg_1429"/>
<dbReference type="EMBL" id="CP001337">
    <property type="protein sequence ID" value="ACL24336.1"/>
    <property type="molecule type" value="Genomic_DNA"/>
</dbReference>
<reference evidence="1" key="1">
    <citation type="submission" date="2008-12" db="EMBL/GenBank/DDBJ databases">
        <title>Complete sequence of Chloroflexus aggregans DSM 9485.</title>
        <authorList>
            <consortium name="US DOE Joint Genome Institute"/>
            <person name="Lucas S."/>
            <person name="Copeland A."/>
            <person name="Lapidus A."/>
            <person name="Glavina del Rio T."/>
            <person name="Dalin E."/>
            <person name="Tice H."/>
            <person name="Pitluck S."/>
            <person name="Foster B."/>
            <person name="Larimer F."/>
            <person name="Land M."/>
            <person name="Hauser L."/>
            <person name="Kyrpides N."/>
            <person name="Mikhailova N."/>
            <person name="Bryant D."/>
            <person name="Richardson P."/>
        </authorList>
    </citation>
    <scope>NUCLEOTIDE SEQUENCE</scope>
    <source>
        <strain evidence="1">DSM 9485</strain>
    </source>
</reference>
<dbReference type="Proteomes" id="UP000002508">
    <property type="component" value="Chromosome"/>
</dbReference>
<organism evidence="1 2">
    <name type="scientific">Chloroflexus aggregans (strain MD-66 / DSM 9485)</name>
    <dbReference type="NCBI Taxonomy" id="326427"/>
    <lineage>
        <taxon>Bacteria</taxon>
        <taxon>Bacillati</taxon>
        <taxon>Chloroflexota</taxon>
        <taxon>Chloroflexia</taxon>
        <taxon>Chloroflexales</taxon>
        <taxon>Chloroflexineae</taxon>
        <taxon>Chloroflexaceae</taxon>
        <taxon>Chloroflexus</taxon>
    </lineage>
</organism>